<dbReference type="Pfam" id="PF12796">
    <property type="entry name" value="Ank_2"/>
    <property type="match status" value="1"/>
</dbReference>
<evidence type="ECO:0000256" key="2">
    <source>
        <dbReference type="ARBA" id="ARBA00023043"/>
    </source>
</evidence>
<organism evidence="3 4">
    <name type="scientific">Triangularia setosa</name>
    <dbReference type="NCBI Taxonomy" id="2587417"/>
    <lineage>
        <taxon>Eukaryota</taxon>
        <taxon>Fungi</taxon>
        <taxon>Dikarya</taxon>
        <taxon>Ascomycota</taxon>
        <taxon>Pezizomycotina</taxon>
        <taxon>Sordariomycetes</taxon>
        <taxon>Sordariomycetidae</taxon>
        <taxon>Sordariales</taxon>
        <taxon>Podosporaceae</taxon>
        <taxon>Triangularia</taxon>
    </lineage>
</organism>
<evidence type="ECO:0000313" key="3">
    <source>
        <dbReference type="EMBL" id="KAK4170811.1"/>
    </source>
</evidence>
<gene>
    <name evidence="3" type="ORF">QBC36DRAFT_316371</name>
</gene>
<evidence type="ECO:0000313" key="4">
    <source>
        <dbReference type="Proteomes" id="UP001302321"/>
    </source>
</evidence>
<dbReference type="SMART" id="SM00248">
    <property type="entry name" value="ANK"/>
    <property type="match status" value="2"/>
</dbReference>
<dbReference type="InterPro" id="IPR002110">
    <property type="entry name" value="Ankyrin_rpt"/>
</dbReference>
<dbReference type="SUPFAM" id="SSF48403">
    <property type="entry name" value="Ankyrin repeat"/>
    <property type="match status" value="1"/>
</dbReference>
<keyword evidence="1" id="KW-0677">Repeat</keyword>
<dbReference type="EMBL" id="MU866755">
    <property type="protein sequence ID" value="KAK4170811.1"/>
    <property type="molecule type" value="Genomic_DNA"/>
</dbReference>
<protein>
    <submittedName>
        <fullName evidence="3">Ankyrin repeat-containing domain protein</fullName>
    </submittedName>
</protein>
<evidence type="ECO:0000256" key="1">
    <source>
        <dbReference type="ARBA" id="ARBA00022737"/>
    </source>
</evidence>
<dbReference type="AlphaFoldDB" id="A0AAN7A0I5"/>
<name>A0AAN7A0I5_9PEZI</name>
<accession>A0AAN7A0I5</accession>
<dbReference type="Proteomes" id="UP001302321">
    <property type="component" value="Unassembled WGS sequence"/>
</dbReference>
<dbReference type="PANTHER" id="PTHR24126:SF14">
    <property type="entry name" value="ANK_REP_REGION DOMAIN-CONTAINING PROTEIN"/>
    <property type="match status" value="1"/>
</dbReference>
<proteinExistence type="predicted"/>
<comment type="caution">
    <text evidence="3">The sequence shown here is derived from an EMBL/GenBank/DDBJ whole genome shotgun (WGS) entry which is preliminary data.</text>
</comment>
<reference evidence="3" key="1">
    <citation type="journal article" date="2023" name="Mol. Phylogenet. Evol.">
        <title>Genome-scale phylogeny and comparative genomics of the fungal order Sordariales.</title>
        <authorList>
            <person name="Hensen N."/>
            <person name="Bonometti L."/>
            <person name="Westerberg I."/>
            <person name="Brannstrom I.O."/>
            <person name="Guillou S."/>
            <person name="Cros-Aarteil S."/>
            <person name="Calhoun S."/>
            <person name="Haridas S."/>
            <person name="Kuo A."/>
            <person name="Mondo S."/>
            <person name="Pangilinan J."/>
            <person name="Riley R."/>
            <person name="LaButti K."/>
            <person name="Andreopoulos B."/>
            <person name="Lipzen A."/>
            <person name="Chen C."/>
            <person name="Yan M."/>
            <person name="Daum C."/>
            <person name="Ng V."/>
            <person name="Clum A."/>
            <person name="Steindorff A."/>
            <person name="Ohm R.A."/>
            <person name="Martin F."/>
            <person name="Silar P."/>
            <person name="Natvig D.O."/>
            <person name="Lalanne C."/>
            <person name="Gautier V."/>
            <person name="Ament-Velasquez S.L."/>
            <person name="Kruys A."/>
            <person name="Hutchinson M.I."/>
            <person name="Powell A.J."/>
            <person name="Barry K."/>
            <person name="Miller A.N."/>
            <person name="Grigoriev I.V."/>
            <person name="Debuchy R."/>
            <person name="Gladieux P."/>
            <person name="Hiltunen Thoren M."/>
            <person name="Johannesson H."/>
        </authorList>
    </citation>
    <scope>NUCLEOTIDE SEQUENCE</scope>
    <source>
        <strain evidence="3">CBS 892.96</strain>
    </source>
</reference>
<dbReference type="PANTHER" id="PTHR24126">
    <property type="entry name" value="ANKYRIN REPEAT, PH AND SEC7 DOMAIN CONTAINING PROTEIN SECG-RELATED"/>
    <property type="match status" value="1"/>
</dbReference>
<keyword evidence="2" id="KW-0040">ANK repeat</keyword>
<keyword evidence="4" id="KW-1185">Reference proteome</keyword>
<dbReference type="InterPro" id="IPR036770">
    <property type="entry name" value="Ankyrin_rpt-contain_sf"/>
</dbReference>
<sequence>MVESGKTDVDIKDHDGYTSLAWAVTRGRLAVVRYLVHTGRVNVEPRDGHGRTPLAVAAMNNTLEVVEYLANEVKGDVETRDSLGRNTLCRETQLAKTAEEIIDVVTAMLSAGCDPTVRDQEGRSALSLIQRIQEVERKERLRASWHKILRLYEDSIGLPAYL</sequence>
<dbReference type="Gene3D" id="1.25.40.20">
    <property type="entry name" value="Ankyrin repeat-containing domain"/>
    <property type="match status" value="1"/>
</dbReference>
<reference evidence="3" key="2">
    <citation type="submission" date="2023-05" db="EMBL/GenBank/DDBJ databases">
        <authorList>
            <consortium name="Lawrence Berkeley National Laboratory"/>
            <person name="Steindorff A."/>
            <person name="Hensen N."/>
            <person name="Bonometti L."/>
            <person name="Westerberg I."/>
            <person name="Brannstrom I.O."/>
            <person name="Guillou S."/>
            <person name="Cros-Aarteil S."/>
            <person name="Calhoun S."/>
            <person name="Haridas S."/>
            <person name="Kuo A."/>
            <person name="Mondo S."/>
            <person name="Pangilinan J."/>
            <person name="Riley R."/>
            <person name="Labutti K."/>
            <person name="Andreopoulos B."/>
            <person name="Lipzen A."/>
            <person name="Chen C."/>
            <person name="Yanf M."/>
            <person name="Daum C."/>
            <person name="Ng V."/>
            <person name="Clum A."/>
            <person name="Ohm R."/>
            <person name="Martin F."/>
            <person name="Silar P."/>
            <person name="Natvig D."/>
            <person name="Lalanne C."/>
            <person name="Gautier V."/>
            <person name="Ament-Velasquez S.L."/>
            <person name="Kruys A."/>
            <person name="Hutchinson M.I."/>
            <person name="Powell A.J."/>
            <person name="Barry K."/>
            <person name="Miller A.N."/>
            <person name="Grigoriev I.V."/>
            <person name="Debuchy R."/>
            <person name="Gladieux P."/>
            <person name="Thoren M.H."/>
            <person name="Johannesson H."/>
        </authorList>
    </citation>
    <scope>NUCLEOTIDE SEQUENCE</scope>
    <source>
        <strain evidence="3">CBS 892.96</strain>
    </source>
</reference>